<dbReference type="GO" id="GO:0004497">
    <property type="term" value="F:monooxygenase activity"/>
    <property type="evidence" value="ECO:0007669"/>
    <property type="project" value="UniProtKB-KW"/>
</dbReference>
<gene>
    <name evidence="11" type="ORF">FA15DRAFT_597295</name>
</gene>
<dbReference type="InterPro" id="IPR001128">
    <property type="entry name" value="Cyt_P450"/>
</dbReference>
<dbReference type="PRINTS" id="PR00385">
    <property type="entry name" value="P450"/>
</dbReference>
<dbReference type="PROSITE" id="PS00086">
    <property type="entry name" value="CYTOCHROME_P450"/>
    <property type="match status" value="1"/>
</dbReference>
<dbReference type="OrthoDB" id="2789670at2759"/>
<dbReference type="Proteomes" id="UP000307440">
    <property type="component" value="Unassembled WGS sequence"/>
</dbReference>
<keyword evidence="6 10" id="KW-0560">Oxidoreductase</keyword>
<evidence type="ECO:0000256" key="9">
    <source>
        <dbReference type="PIRSR" id="PIRSR602401-1"/>
    </source>
</evidence>
<evidence type="ECO:0000313" key="12">
    <source>
        <dbReference type="Proteomes" id="UP000307440"/>
    </source>
</evidence>
<evidence type="ECO:0000256" key="10">
    <source>
        <dbReference type="RuleBase" id="RU000461"/>
    </source>
</evidence>
<comment type="similarity">
    <text evidence="3 10">Belongs to the cytochrome P450 family.</text>
</comment>
<sequence length="515" mass="57920">MTIANPGLIVVVSSVVFLWLRRRSRFAHPYPPSPPGGLPLLGNALQLPIKHEWETYERWGKELGTDIMYLNAAGTQLVILNSLDDTKYLLETRSAKYSSRYVGYRANRMGFNWIMPVLPYTDAKWKAQRRMFSQYFHASDKGAYEQQVTQVIRRMAVRFVDAPENFMRHARLMVGGVGFSLAYGIEADRENDPNIILAEKALGIAFDASLPGKRYLVDLIPAMKYIPEWFPGANFQKDAKEGRRLMNEFLNTPFAQAEQAALRGTILPSLVSRAMDDIRDGIYPDPDLAYQTMKETAATFYAAASATTTTSVNNFILSMMMHPDIQKKAQKELDSVVGSGRLPQFSDAPQLPYIFAVLKESMRWRPTSGLGLPHMCVEDDIYKGYLIPKGALVMANQWLMQQNPVKYPEPHKFIPERFLTADGKPNTDAPDPYEVSFGFGRRVCPGSHIATAINFMAAATLLSLFEISKPLDEHGKEIEPSMEVTTGVTAQPLPFKCSFTLRSKYAEDLIRSSVE</sequence>
<dbReference type="PANTHER" id="PTHR46300:SF7">
    <property type="entry name" value="P450, PUTATIVE (EUROFUNG)-RELATED"/>
    <property type="match status" value="1"/>
</dbReference>
<evidence type="ECO:0000256" key="1">
    <source>
        <dbReference type="ARBA" id="ARBA00001971"/>
    </source>
</evidence>
<dbReference type="InterPro" id="IPR002401">
    <property type="entry name" value="Cyt_P450_E_grp-I"/>
</dbReference>
<dbReference type="InterPro" id="IPR050364">
    <property type="entry name" value="Cytochrome_P450_fung"/>
</dbReference>
<dbReference type="Pfam" id="PF00067">
    <property type="entry name" value="p450"/>
    <property type="match status" value="1"/>
</dbReference>
<name>A0A5C3KNC3_COPMA</name>
<accession>A0A5C3KNC3</accession>
<evidence type="ECO:0000313" key="11">
    <source>
        <dbReference type="EMBL" id="TFK21782.1"/>
    </source>
</evidence>
<dbReference type="STRING" id="230819.A0A5C3KNC3"/>
<dbReference type="InterPro" id="IPR017972">
    <property type="entry name" value="Cyt_P450_CS"/>
</dbReference>
<keyword evidence="12" id="KW-1185">Reference proteome</keyword>
<comment type="pathway">
    <text evidence="2">Secondary metabolite biosynthesis.</text>
</comment>
<dbReference type="Gene3D" id="1.10.630.10">
    <property type="entry name" value="Cytochrome P450"/>
    <property type="match status" value="1"/>
</dbReference>
<dbReference type="GO" id="GO:0005506">
    <property type="term" value="F:iron ion binding"/>
    <property type="evidence" value="ECO:0007669"/>
    <property type="project" value="InterPro"/>
</dbReference>
<dbReference type="SUPFAM" id="SSF48264">
    <property type="entry name" value="Cytochrome P450"/>
    <property type="match status" value="1"/>
</dbReference>
<evidence type="ECO:0000256" key="4">
    <source>
        <dbReference type="ARBA" id="ARBA00022617"/>
    </source>
</evidence>
<evidence type="ECO:0000256" key="2">
    <source>
        <dbReference type="ARBA" id="ARBA00005179"/>
    </source>
</evidence>
<keyword evidence="8 10" id="KW-0503">Monooxygenase</keyword>
<dbReference type="InterPro" id="IPR036396">
    <property type="entry name" value="Cyt_P450_sf"/>
</dbReference>
<dbReference type="PRINTS" id="PR00463">
    <property type="entry name" value="EP450I"/>
</dbReference>
<protein>
    <submittedName>
        <fullName evidence="11">Cytochrome P450</fullName>
    </submittedName>
</protein>
<feature type="binding site" description="axial binding residue" evidence="9">
    <location>
        <position position="444"/>
    </location>
    <ligand>
        <name>heme</name>
        <dbReference type="ChEBI" id="CHEBI:30413"/>
    </ligand>
    <ligandPart>
        <name>Fe</name>
        <dbReference type="ChEBI" id="CHEBI:18248"/>
    </ligandPart>
</feature>
<organism evidence="11 12">
    <name type="scientific">Coprinopsis marcescibilis</name>
    <name type="common">Agaric fungus</name>
    <name type="synonym">Psathyrella marcescibilis</name>
    <dbReference type="NCBI Taxonomy" id="230819"/>
    <lineage>
        <taxon>Eukaryota</taxon>
        <taxon>Fungi</taxon>
        <taxon>Dikarya</taxon>
        <taxon>Basidiomycota</taxon>
        <taxon>Agaricomycotina</taxon>
        <taxon>Agaricomycetes</taxon>
        <taxon>Agaricomycetidae</taxon>
        <taxon>Agaricales</taxon>
        <taxon>Agaricineae</taxon>
        <taxon>Psathyrellaceae</taxon>
        <taxon>Coprinopsis</taxon>
    </lineage>
</organism>
<dbReference type="CDD" id="cd11065">
    <property type="entry name" value="CYP64-like"/>
    <property type="match status" value="1"/>
</dbReference>
<evidence type="ECO:0000256" key="5">
    <source>
        <dbReference type="ARBA" id="ARBA00022723"/>
    </source>
</evidence>
<comment type="cofactor">
    <cofactor evidence="1 9">
        <name>heme</name>
        <dbReference type="ChEBI" id="CHEBI:30413"/>
    </cofactor>
</comment>
<evidence type="ECO:0000256" key="6">
    <source>
        <dbReference type="ARBA" id="ARBA00023002"/>
    </source>
</evidence>
<proteinExistence type="inferred from homology"/>
<dbReference type="PANTHER" id="PTHR46300">
    <property type="entry name" value="P450, PUTATIVE (EUROFUNG)-RELATED-RELATED"/>
    <property type="match status" value="1"/>
</dbReference>
<dbReference type="GO" id="GO:0016705">
    <property type="term" value="F:oxidoreductase activity, acting on paired donors, with incorporation or reduction of molecular oxygen"/>
    <property type="evidence" value="ECO:0007669"/>
    <property type="project" value="InterPro"/>
</dbReference>
<evidence type="ECO:0000256" key="3">
    <source>
        <dbReference type="ARBA" id="ARBA00010617"/>
    </source>
</evidence>
<evidence type="ECO:0000256" key="7">
    <source>
        <dbReference type="ARBA" id="ARBA00023004"/>
    </source>
</evidence>
<keyword evidence="5 9" id="KW-0479">Metal-binding</keyword>
<keyword evidence="4 9" id="KW-0349">Heme</keyword>
<reference evidence="11 12" key="1">
    <citation type="journal article" date="2019" name="Nat. Ecol. Evol.">
        <title>Megaphylogeny resolves global patterns of mushroom evolution.</title>
        <authorList>
            <person name="Varga T."/>
            <person name="Krizsan K."/>
            <person name="Foldi C."/>
            <person name="Dima B."/>
            <person name="Sanchez-Garcia M."/>
            <person name="Sanchez-Ramirez S."/>
            <person name="Szollosi G.J."/>
            <person name="Szarkandi J.G."/>
            <person name="Papp V."/>
            <person name="Albert L."/>
            <person name="Andreopoulos W."/>
            <person name="Angelini C."/>
            <person name="Antonin V."/>
            <person name="Barry K.W."/>
            <person name="Bougher N.L."/>
            <person name="Buchanan P."/>
            <person name="Buyck B."/>
            <person name="Bense V."/>
            <person name="Catcheside P."/>
            <person name="Chovatia M."/>
            <person name="Cooper J."/>
            <person name="Damon W."/>
            <person name="Desjardin D."/>
            <person name="Finy P."/>
            <person name="Geml J."/>
            <person name="Haridas S."/>
            <person name="Hughes K."/>
            <person name="Justo A."/>
            <person name="Karasinski D."/>
            <person name="Kautmanova I."/>
            <person name="Kiss B."/>
            <person name="Kocsube S."/>
            <person name="Kotiranta H."/>
            <person name="LaButti K.M."/>
            <person name="Lechner B.E."/>
            <person name="Liimatainen K."/>
            <person name="Lipzen A."/>
            <person name="Lukacs Z."/>
            <person name="Mihaltcheva S."/>
            <person name="Morgado L.N."/>
            <person name="Niskanen T."/>
            <person name="Noordeloos M.E."/>
            <person name="Ohm R.A."/>
            <person name="Ortiz-Santana B."/>
            <person name="Ovrebo C."/>
            <person name="Racz N."/>
            <person name="Riley R."/>
            <person name="Savchenko A."/>
            <person name="Shiryaev A."/>
            <person name="Soop K."/>
            <person name="Spirin V."/>
            <person name="Szebenyi C."/>
            <person name="Tomsovsky M."/>
            <person name="Tulloss R.E."/>
            <person name="Uehling J."/>
            <person name="Grigoriev I.V."/>
            <person name="Vagvolgyi C."/>
            <person name="Papp T."/>
            <person name="Martin F.M."/>
            <person name="Miettinen O."/>
            <person name="Hibbett D.S."/>
            <person name="Nagy L.G."/>
        </authorList>
    </citation>
    <scope>NUCLEOTIDE SEQUENCE [LARGE SCALE GENOMIC DNA]</scope>
    <source>
        <strain evidence="11 12">CBS 121175</strain>
    </source>
</reference>
<dbReference type="AlphaFoldDB" id="A0A5C3KNC3"/>
<dbReference type="EMBL" id="ML210258">
    <property type="protein sequence ID" value="TFK21782.1"/>
    <property type="molecule type" value="Genomic_DNA"/>
</dbReference>
<evidence type="ECO:0000256" key="8">
    <source>
        <dbReference type="ARBA" id="ARBA00023033"/>
    </source>
</evidence>
<dbReference type="GO" id="GO:0020037">
    <property type="term" value="F:heme binding"/>
    <property type="evidence" value="ECO:0007669"/>
    <property type="project" value="InterPro"/>
</dbReference>
<keyword evidence="7 9" id="KW-0408">Iron</keyword>